<sequence>MPREPIIDTAPGKQLITLIVDGNSASAYSDFYNIRKVWCDGYPLIHDRMVTYGFLDDVWFKQEIKLSLFEMVTDIALKENDQYFYCALFALNELMPDEQIIQRPLGYGEKLLQLRERCKALIHEPNLARAWNGLLTKSRCLKPVEPDESYDTRIKDLML</sequence>
<gene>
    <name evidence="1" type="ORF">A1356_16720</name>
</gene>
<organism evidence="1 2">
    <name type="scientific">Methylomonas koyamae</name>
    <dbReference type="NCBI Taxonomy" id="702114"/>
    <lineage>
        <taxon>Bacteria</taxon>
        <taxon>Pseudomonadati</taxon>
        <taxon>Pseudomonadota</taxon>
        <taxon>Gammaproteobacteria</taxon>
        <taxon>Methylococcales</taxon>
        <taxon>Methylococcaceae</taxon>
        <taxon>Methylomonas</taxon>
    </lineage>
</organism>
<comment type="caution">
    <text evidence="1">The sequence shown here is derived from an EMBL/GenBank/DDBJ whole genome shotgun (WGS) entry which is preliminary data.</text>
</comment>
<protein>
    <submittedName>
        <fullName evidence="1">Uncharacterized protein</fullName>
    </submittedName>
</protein>
<name>A0AA91DB49_9GAMM</name>
<proteinExistence type="predicted"/>
<dbReference type="AlphaFoldDB" id="A0AA91DB49"/>
<dbReference type="Proteomes" id="UP000077734">
    <property type="component" value="Unassembled WGS sequence"/>
</dbReference>
<accession>A0AA91DB49</accession>
<keyword evidence="2" id="KW-1185">Reference proteome</keyword>
<reference evidence="1 2" key="1">
    <citation type="submission" date="2016-03" db="EMBL/GenBank/DDBJ databases">
        <authorList>
            <person name="Heylen K."/>
            <person name="De Vos P."/>
            <person name="Vekeman B."/>
        </authorList>
    </citation>
    <scope>NUCLEOTIDE SEQUENCE [LARGE SCALE GENOMIC DNA]</scope>
    <source>
        <strain evidence="1 2">R-49807</strain>
    </source>
</reference>
<evidence type="ECO:0000313" key="1">
    <source>
        <dbReference type="EMBL" id="OAI23903.1"/>
    </source>
</evidence>
<dbReference type="EMBL" id="LUUL01000095">
    <property type="protein sequence ID" value="OAI23903.1"/>
    <property type="molecule type" value="Genomic_DNA"/>
</dbReference>
<evidence type="ECO:0000313" key="2">
    <source>
        <dbReference type="Proteomes" id="UP000077734"/>
    </source>
</evidence>
<dbReference type="RefSeq" id="WP_064028623.1">
    <property type="nucleotide sequence ID" value="NZ_LUUL01000095.1"/>
</dbReference>